<dbReference type="InterPro" id="IPR002401">
    <property type="entry name" value="Cyt_P450_E_grp-I"/>
</dbReference>
<comment type="subcellular location">
    <subcellularLocation>
        <location evidence="3">Membrane</location>
        <topology evidence="3">Single-pass membrane protein</topology>
    </subcellularLocation>
    <subcellularLocation>
        <location evidence="2">Nucleus</location>
    </subcellularLocation>
</comment>
<dbReference type="PRINTS" id="PR00463">
    <property type="entry name" value="EP450I"/>
</dbReference>
<reference evidence="23 24" key="1">
    <citation type="submission" date="2019-12" db="EMBL/GenBank/DDBJ databases">
        <authorList>
            <person name="Alioto T."/>
            <person name="Alioto T."/>
            <person name="Gomez Garrido J."/>
        </authorList>
    </citation>
    <scope>NUCLEOTIDE SEQUENCE [LARGE SCALE GENOMIC DNA]</scope>
</reference>
<dbReference type="NCBIfam" id="TIGR01557">
    <property type="entry name" value="myb_SHAQKYF"/>
    <property type="match status" value="1"/>
</dbReference>
<dbReference type="AlphaFoldDB" id="A0A8S0SK56"/>
<dbReference type="GO" id="GO:0016705">
    <property type="term" value="F:oxidoreductase activity, acting on paired donors, with incorporation or reduction of molecular oxygen"/>
    <property type="evidence" value="ECO:0007669"/>
    <property type="project" value="InterPro"/>
</dbReference>
<dbReference type="Proteomes" id="UP000594638">
    <property type="component" value="Unassembled WGS sequence"/>
</dbReference>
<keyword evidence="11" id="KW-0503">Monooxygenase</keyword>
<evidence type="ECO:0000256" key="18">
    <source>
        <dbReference type="ARBA" id="ARBA00052049"/>
    </source>
</evidence>
<protein>
    <recommendedName>
        <fullName evidence="20">Flavonoid-6-hydroxylase</fullName>
    </recommendedName>
</protein>
<feature type="domain" description="Myb-like" evidence="22">
    <location>
        <begin position="134"/>
        <end position="185"/>
    </location>
</feature>
<keyword evidence="9 21" id="KW-0408">Iron</keyword>
<proteinExistence type="predicted"/>
<dbReference type="PROSITE" id="PS00086">
    <property type="entry name" value="CYTOCHROME_P450"/>
    <property type="match status" value="1"/>
</dbReference>
<comment type="cofactor">
    <cofactor evidence="1 21">
        <name>heme</name>
        <dbReference type="ChEBI" id="CHEBI:30413"/>
    </cofactor>
</comment>
<evidence type="ECO:0000259" key="22">
    <source>
        <dbReference type="Pfam" id="PF00249"/>
    </source>
</evidence>
<evidence type="ECO:0000313" key="23">
    <source>
        <dbReference type="EMBL" id="CAA2992802.1"/>
    </source>
</evidence>
<keyword evidence="8" id="KW-0560">Oxidoreductase</keyword>
<comment type="catalytic activity">
    <reaction evidence="19">
        <text>apigenin 4',7-dimethyl ether + reduced [NADPH--hemoprotein reductase] + O2 = ladanein + oxidized [NADPH--hemoprotein reductase] + H2O + H(+)</text>
        <dbReference type="Rhea" id="RHEA:73435"/>
        <dbReference type="Rhea" id="RHEA-COMP:11964"/>
        <dbReference type="Rhea" id="RHEA-COMP:11965"/>
        <dbReference type="ChEBI" id="CHEBI:2769"/>
        <dbReference type="ChEBI" id="CHEBI:15377"/>
        <dbReference type="ChEBI" id="CHEBI:15378"/>
        <dbReference type="ChEBI" id="CHEBI:15379"/>
        <dbReference type="ChEBI" id="CHEBI:57618"/>
        <dbReference type="ChEBI" id="CHEBI:58210"/>
        <dbReference type="ChEBI" id="CHEBI:192702"/>
    </reaction>
    <physiologicalReaction direction="left-to-right" evidence="19">
        <dbReference type="Rhea" id="RHEA:73436"/>
    </physiologicalReaction>
</comment>
<evidence type="ECO:0000256" key="20">
    <source>
        <dbReference type="ARBA" id="ARBA00067499"/>
    </source>
</evidence>
<evidence type="ECO:0000256" key="21">
    <source>
        <dbReference type="PIRSR" id="PIRSR602401-1"/>
    </source>
</evidence>
<name>A0A8S0SK56_OLEEU</name>
<dbReference type="InterPro" id="IPR006447">
    <property type="entry name" value="Myb_dom_plants"/>
</dbReference>
<keyword evidence="4 21" id="KW-0349">Heme</keyword>
<comment type="pathway">
    <text evidence="15">Flavonoid metabolism.</text>
</comment>
<dbReference type="InterPro" id="IPR001128">
    <property type="entry name" value="Cyt_P450"/>
</dbReference>
<dbReference type="GO" id="GO:0003677">
    <property type="term" value="F:DNA binding"/>
    <property type="evidence" value="ECO:0007669"/>
    <property type="project" value="InterPro"/>
</dbReference>
<dbReference type="PANTHER" id="PTHR47947">
    <property type="entry name" value="CYTOCHROME P450 82C3-RELATED"/>
    <property type="match status" value="1"/>
</dbReference>
<evidence type="ECO:0000256" key="3">
    <source>
        <dbReference type="ARBA" id="ARBA00004167"/>
    </source>
</evidence>
<dbReference type="GO" id="GO:0016020">
    <property type="term" value="C:membrane"/>
    <property type="evidence" value="ECO:0007669"/>
    <property type="project" value="UniProtKB-SubCell"/>
</dbReference>
<dbReference type="SUPFAM" id="SSF48264">
    <property type="entry name" value="Cytochrome P450"/>
    <property type="match status" value="1"/>
</dbReference>
<dbReference type="Gene3D" id="1.10.10.60">
    <property type="entry name" value="Homeodomain-like"/>
    <property type="match status" value="1"/>
</dbReference>
<keyword evidence="10" id="KW-0805">Transcription regulation</keyword>
<evidence type="ECO:0000256" key="5">
    <source>
        <dbReference type="ARBA" id="ARBA00022692"/>
    </source>
</evidence>
<evidence type="ECO:0000256" key="14">
    <source>
        <dbReference type="ARBA" id="ARBA00023242"/>
    </source>
</evidence>
<sequence length="835" mass="94777">MLFSPNQMRSTDSTMPDLSLQISPPSISNCGSKNDHGLIKKPGFNTEWSSTIDSASSGSDLTHDNGIFHPEKNFSHPFVEPRLSLGFEMAGLNPVPVHIPRQFQHFQTHLYGMREFKRSSRMINGVRRSVRAPRMRWTSTLHAHFVHAVQLLGGHERATPKSVLELMNVKDLTLAHVKSHLQMYRTVKSTGKGTGEVQTDMGLKQWSNGIEVEGLSREKADIIKSAEKASLASSSHKHLSCSHESHDGATVMKVDGLEANRNTSAKNENLDSCNSSLPSSDMLLNLEFTLGRPSFQMDHSKSPLLKYFDFHFQQKTMELFPSLIEAFLAGVITLCIYFYSVAKIRTSSNRINRRKLPPEAAGGWPILGHFHLLRGPQLLHITLGKLADKYGPIFSLRLGRHRLVIVSSMELAKECFTTNDVTFSNRPKTVALHHMSYNLAMFPFNEYGPYWRDLRKISMLKLLSSQRVAKLRDVYESEVKAMISSVYVSYGMPIDMKNYFGELTLNLMVRIIAGNIEKKIDLFERDKWQKEIREFFQKIGRFTLSDVRPFLKWLDFEGLENDMKKTAKAMDSLLQTWLEDHKRKKNSAINGANNEQMDFMGELLRVIDSVAVEFPEFDADTIIKATCQTMMLAGTDTMSVTLTWTLSLLLNNRHALRKAQEELDLHVSRGRQVQESDVDNLIYIQAIIKETLRLYPPAQTPPPRESLKDCIVGGYHIPKSTHLYVNLWKIHRDPVVWPNPLEFRPERFITTHKELDVRGQHFEFLPFGSGRRMCPGIGFALQIVTFTLASLLHGFDISTPSDEAVDMTGIFGLTNPKATPLEVVFTPRLSPLLYG</sequence>
<organism evidence="23 24">
    <name type="scientific">Olea europaea subsp. europaea</name>
    <dbReference type="NCBI Taxonomy" id="158383"/>
    <lineage>
        <taxon>Eukaryota</taxon>
        <taxon>Viridiplantae</taxon>
        <taxon>Streptophyta</taxon>
        <taxon>Embryophyta</taxon>
        <taxon>Tracheophyta</taxon>
        <taxon>Spermatophyta</taxon>
        <taxon>Magnoliopsida</taxon>
        <taxon>eudicotyledons</taxon>
        <taxon>Gunneridae</taxon>
        <taxon>Pentapetalae</taxon>
        <taxon>asterids</taxon>
        <taxon>lamiids</taxon>
        <taxon>Lamiales</taxon>
        <taxon>Oleaceae</taxon>
        <taxon>Oleeae</taxon>
        <taxon>Olea</taxon>
    </lineage>
</organism>
<keyword evidence="14" id="KW-0539">Nucleus</keyword>
<dbReference type="PRINTS" id="PR00385">
    <property type="entry name" value="P450"/>
</dbReference>
<dbReference type="SUPFAM" id="SSF46689">
    <property type="entry name" value="Homeodomain-like"/>
    <property type="match status" value="1"/>
</dbReference>
<dbReference type="PANTHER" id="PTHR47947:SF26">
    <property type="entry name" value="CYTOCHROME P450"/>
    <property type="match status" value="1"/>
</dbReference>
<gene>
    <name evidence="23" type="ORF">OLEA9_A000883</name>
</gene>
<dbReference type="Gene3D" id="1.10.630.10">
    <property type="entry name" value="Cytochrome P450"/>
    <property type="match status" value="1"/>
</dbReference>
<comment type="caution">
    <text evidence="23">The sequence shown here is derived from an EMBL/GenBank/DDBJ whole genome shotgun (WGS) entry which is preliminary data.</text>
</comment>
<keyword evidence="13" id="KW-0804">Transcription</keyword>
<evidence type="ECO:0000256" key="4">
    <source>
        <dbReference type="ARBA" id="ARBA00022617"/>
    </source>
</evidence>
<keyword evidence="7" id="KW-1133">Transmembrane helix</keyword>
<evidence type="ECO:0000256" key="7">
    <source>
        <dbReference type="ARBA" id="ARBA00022989"/>
    </source>
</evidence>
<dbReference type="GO" id="GO:0005634">
    <property type="term" value="C:nucleus"/>
    <property type="evidence" value="ECO:0007669"/>
    <property type="project" value="UniProtKB-SubCell"/>
</dbReference>
<dbReference type="GO" id="GO:0005506">
    <property type="term" value="F:iron ion binding"/>
    <property type="evidence" value="ECO:0007669"/>
    <property type="project" value="InterPro"/>
</dbReference>
<accession>A0A8S0SK56</accession>
<comment type="catalytic activity">
    <reaction evidence="17">
        <text>genkwanin + reduced [NADPH--hemoprotein reductase] + O2 = scutellarein 7-methyl ether + oxidized [NADPH--hemoprotein reductase] + H2O</text>
        <dbReference type="Rhea" id="RHEA:73427"/>
        <dbReference type="Rhea" id="RHEA-COMP:11964"/>
        <dbReference type="Rhea" id="RHEA-COMP:11965"/>
        <dbReference type="ChEBI" id="CHEBI:15377"/>
        <dbReference type="ChEBI" id="CHEBI:15379"/>
        <dbReference type="ChEBI" id="CHEBI:57618"/>
        <dbReference type="ChEBI" id="CHEBI:58210"/>
        <dbReference type="ChEBI" id="CHEBI:192700"/>
        <dbReference type="ChEBI" id="CHEBI:192701"/>
    </reaction>
    <physiologicalReaction direction="left-to-right" evidence="17">
        <dbReference type="Rhea" id="RHEA:73428"/>
    </physiologicalReaction>
</comment>
<dbReference type="FunFam" id="1.10.630.10:FF:000026">
    <property type="entry name" value="Cytochrome P450 82C4"/>
    <property type="match status" value="1"/>
</dbReference>
<dbReference type="GO" id="GO:0020037">
    <property type="term" value="F:heme binding"/>
    <property type="evidence" value="ECO:0007669"/>
    <property type="project" value="InterPro"/>
</dbReference>
<comment type="catalytic activity">
    <reaction evidence="18">
        <text>(2S)-naringenin 4',7-dimethyl ether + reduced [NADPH--hemoprotein reductase] + O2 = (2S)-carthamidin-4',7-dimethyl ether + oxidized [NADPH--hemoprotein reductase] + H2O + H(+)</text>
        <dbReference type="Rhea" id="RHEA:73439"/>
        <dbReference type="Rhea" id="RHEA-COMP:11964"/>
        <dbReference type="Rhea" id="RHEA-COMP:11965"/>
        <dbReference type="ChEBI" id="CHEBI:15377"/>
        <dbReference type="ChEBI" id="CHEBI:15378"/>
        <dbReference type="ChEBI" id="CHEBI:15379"/>
        <dbReference type="ChEBI" id="CHEBI:57618"/>
        <dbReference type="ChEBI" id="CHEBI:58210"/>
        <dbReference type="ChEBI" id="CHEBI:192816"/>
        <dbReference type="ChEBI" id="CHEBI:192817"/>
    </reaction>
    <physiologicalReaction direction="left-to-right" evidence="18">
        <dbReference type="Rhea" id="RHEA:73440"/>
    </physiologicalReaction>
</comment>
<evidence type="ECO:0000256" key="1">
    <source>
        <dbReference type="ARBA" id="ARBA00001971"/>
    </source>
</evidence>
<evidence type="ECO:0000256" key="15">
    <source>
        <dbReference type="ARBA" id="ARBA00034479"/>
    </source>
</evidence>
<dbReference type="Pfam" id="PF00249">
    <property type="entry name" value="Myb_DNA-binding"/>
    <property type="match status" value="1"/>
</dbReference>
<dbReference type="InterPro" id="IPR001005">
    <property type="entry name" value="SANT/Myb"/>
</dbReference>
<dbReference type="FunFam" id="1.10.10.60:FF:000002">
    <property type="entry name" value="Myb family transcription factor"/>
    <property type="match status" value="1"/>
</dbReference>
<evidence type="ECO:0000256" key="9">
    <source>
        <dbReference type="ARBA" id="ARBA00023004"/>
    </source>
</evidence>
<evidence type="ECO:0000256" key="12">
    <source>
        <dbReference type="ARBA" id="ARBA00023136"/>
    </source>
</evidence>
<dbReference type="GO" id="GO:0004497">
    <property type="term" value="F:monooxygenase activity"/>
    <property type="evidence" value="ECO:0007669"/>
    <property type="project" value="UniProtKB-KW"/>
</dbReference>
<evidence type="ECO:0000256" key="10">
    <source>
        <dbReference type="ARBA" id="ARBA00023015"/>
    </source>
</evidence>
<evidence type="ECO:0000256" key="17">
    <source>
        <dbReference type="ARBA" id="ARBA00051691"/>
    </source>
</evidence>
<dbReference type="InterPro" id="IPR009057">
    <property type="entry name" value="Homeodomain-like_sf"/>
</dbReference>
<evidence type="ECO:0000313" key="24">
    <source>
        <dbReference type="Proteomes" id="UP000594638"/>
    </source>
</evidence>
<dbReference type="OrthoDB" id="2789670at2759"/>
<dbReference type="Pfam" id="PF00067">
    <property type="entry name" value="p450"/>
    <property type="match status" value="1"/>
</dbReference>
<keyword evidence="12" id="KW-0472">Membrane</keyword>
<evidence type="ECO:0000256" key="13">
    <source>
        <dbReference type="ARBA" id="ARBA00023163"/>
    </source>
</evidence>
<dbReference type="InterPro" id="IPR036396">
    <property type="entry name" value="Cyt_P450_sf"/>
</dbReference>
<dbReference type="InterPro" id="IPR017972">
    <property type="entry name" value="Cyt_P450_CS"/>
</dbReference>
<keyword evidence="6 21" id="KW-0479">Metal-binding</keyword>
<dbReference type="EMBL" id="CACTIH010005442">
    <property type="protein sequence ID" value="CAA2992802.1"/>
    <property type="molecule type" value="Genomic_DNA"/>
</dbReference>
<evidence type="ECO:0000256" key="6">
    <source>
        <dbReference type="ARBA" id="ARBA00022723"/>
    </source>
</evidence>
<evidence type="ECO:0000256" key="19">
    <source>
        <dbReference type="ARBA" id="ARBA00052216"/>
    </source>
</evidence>
<evidence type="ECO:0000256" key="16">
    <source>
        <dbReference type="ARBA" id="ARBA00050930"/>
    </source>
</evidence>
<dbReference type="Gramene" id="OE9A000883T1">
    <property type="protein sequence ID" value="OE9A000883C1"/>
    <property type="gene ID" value="OE9A000883"/>
</dbReference>
<feature type="binding site" description="axial binding residue" evidence="21">
    <location>
        <position position="774"/>
    </location>
    <ligand>
        <name>heme</name>
        <dbReference type="ChEBI" id="CHEBI:30413"/>
    </ligand>
    <ligandPart>
        <name>Fe</name>
        <dbReference type="ChEBI" id="CHEBI:18248"/>
    </ligandPart>
</feature>
<dbReference type="InterPro" id="IPR050651">
    <property type="entry name" value="Plant_Cytochrome_P450_Monoox"/>
</dbReference>
<evidence type="ECO:0000256" key="11">
    <source>
        <dbReference type="ARBA" id="ARBA00023033"/>
    </source>
</evidence>
<comment type="catalytic activity">
    <reaction evidence="16">
        <text>(2S)-sakuranetin + reduced [NADPH--hemoprotein reductase] + O2 = (2S)-7-methylcarthamidin + oxidized [NADPH--hemoprotein reductase] + H2O + H(+)</text>
        <dbReference type="Rhea" id="RHEA:73431"/>
        <dbReference type="Rhea" id="RHEA-COMP:11964"/>
        <dbReference type="Rhea" id="RHEA-COMP:11965"/>
        <dbReference type="ChEBI" id="CHEBI:15377"/>
        <dbReference type="ChEBI" id="CHEBI:15378"/>
        <dbReference type="ChEBI" id="CHEBI:15379"/>
        <dbReference type="ChEBI" id="CHEBI:28927"/>
        <dbReference type="ChEBI" id="CHEBI:57618"/>
        <dbReference type="ChEBI" id="CHEBI:58210"/>
        <dbReference type="ChEBI" id="CHEBI:192815"/>
    </reaction>
    <physiologicalReaction direction="left-to-right" evidence="16">
        <dbReference type="Rhea" id="RHEA:73432"/>
    </physiologicalReaction>
</comment>
<keyword evidence="24" id="KW-1185">Reference proteome</keyword>
<evidence type="ECO:0000256" key="2">
    <source>
        <dbReference type="ARBA" id="ARBA00004123"/>
    </source>
</evidence>
<keyword evidence="5" id="KW-0812">Transmembrane</keyword>
<evidence type="ECO:0000256" key="8">
    <source>
        <dbReference type="ARBA" id="ARBA00023002"/>
    </source>
</evidence>